<name>A0AC61QPY2_9BACT</name>
<dbReference type="EMBL" id="SRZC01000012">
    <property type="protein sequence ID" value="TGX82050.1"/>
    <property type="molecule type" value="Genomic_DNA"/>
</dbReference>
<dbReference type="Proteomes" id="UP000308886">
    <property type="component" value="Unassembled WGS sequence"/>
</dbReference>
<sequence>MPNWCCTAYAIEGDAKELQSLYDLMNKLQESKDPSVPNGFGTTWLGCLVDALGEKWEDVSCRGSWNDLEFDGRVLTFNTETAWAPCNETLDVVCRKYPALNYLYRSEEPGMALYYTNDDEGRYFPDRFVVEVCISKKEYYTEYFTDLQSVYEWLEEICDMQVQSKLDVDAIVGQWRKKYAHAHCYIHEYKISA</sequence>
<keyword evidence="2" id="KW-1185">Reference proteome</keyword>
<comment type="caution">
    <text evidence="1">The sequence shown here is derived from an EMBL/GenBank/DDBJ whole genome shotgun (WGS) entry which is preliminary data.</text>
</comment>
<accession>A0AC61QPY2</accession>
<proteinExistence type="predicted"/>
<reference evidence="1" key="1">
    <citation type="submission" date="2019-04" db="EMBL/GenBank/DDBJ databases">
        <title>Microbes associate with the intestines of laboratory mice.</title>
        <authorList>
            <person name="Navarre W."/>
            <person name="Wong E."/>
            <person name="Huang K."/>
            <person name="Tropini C."/>
            <person name="Ng K."/>
            <person name="Yu B."/>
        </authorList>
    </citation>
    <scope>NUCLEOTIDE SEQUENCE</scope>
    <source>
        <strain evidence="1">NM73_A23</strain>
    </source>
</reference>
<protein>
    <submittedName>
        <fullName evidence="1">Uncharacterized protein</fullName>
    </submittedName>
</protein>
<evidence type="ECO:0000313" key="2">
    <source>
        <dbReference type="Proteomes" id="UP000308886"/>
    </source>
</evidence>
<evidence type="ECO:0000313" key="1">
    <source>
        <dbReference type="EMBL" id="TGX82050.1"/>
    </source>
</evidence>
<organism evidence="1 2">
    <name type="scientific">Palleniella muris</name>
    <dbReference type="NCBI Taxonomy" id="3038145"/>
    <lineage>
        <taxon>Bacteria</taxon>
        <taxon>Pseudomonadati</taxon>
        <taxon>Bacteroidota</taxon>
        <taxon>Bacteroidia</taxon>
        <taxon>Bacteroidales</taxon>
        <taxon>Prevotellaceae</taxon>
        <taxon>Palleniella</taxon>
    </lineage>
</organism>
<gene>
    <name evidence="1" type="ORF">E5358_08285</name>
</gene>